<evidence type="ECO:0000313" key="3">
    <source>
        <dbReference type="Proteomes" id="UP000606720"/>
    </source>
</evidence>
<dbReference type="RefSeq" id="WP_186867402.1">
    <property type="nucleotide sequence ID" value="NZ_JACOPH010000010.1"/>
</dbReference>
<evidence type="ECO:0008006" key="4">
    <source>
        <dbReference type="Google" id="ProtNLM"/>
    </source>
</evidence>
<evidence type="ECO:0000256" key="1">
    <source>
        <dbReference type="SAM" id="Phobius"/>
    </source>
</evidence>
<organism evidence="2 3">
    <name type="scientific">Roseburia zhanii</name>
    <dbReference type="NCBI Taxonomy" id="2763064"/>
    <lineage>
        <taxon>Bacteria</taxon>
        <taxon>Bacillati</taxon>
        <taxon>Bacillota</taxon>
        <taxon>Clostridia</taxon>
        <taxon>Lachnospirales</taxon>
        <taxon>Lachnospiraceae</taxon>
        <taxon>Roseburia</taxon>
    </lineage>
</organism>
<reference evidence="2" key="1">
    <citation type="submission" date="2020-08" db="EMBL/GenBank/DDBJ databases">
        <title>Genome public.</title>
        <authorList>
            <person name="Liu C."/>
            <person name="Sun Q."/>
        </authorList>
    </citation>
    <scope>NUCLEOTIDE SEQUENCE</scope>
    <source>
        <strain evidence="2">BX1005</strain>
    </source>
</reference>
<dbReference type="Proteomes" id="UP000606720">
    <property type="component" value="Unassembled WGS sequence"/>
</dbReference>
<keyword evidence="1" id="KW-1133">Transmembrane helix</keyword>
<gene>
    <name evidence="2" type="ORF">H8S17_11360</name>
</gene>
<dbReference type="AlphaFoldDB" id="A0A923RW02"/>
<comment type="caution">
    <text evidence="2">The sequence shown here is derived from an EMBL/GenBank/DDBJ whole genome shotgun (WGS) entry which is preliminary data.</text>
</comment>
<keyword evidence="3" id="KW-1185">Reference proteome</keyword>
<sequence>MNYDRKELLFTPDSVTSNDYSPFKMPLRSSLRLKWRVLGCGLGFPVVSLMCLYTVVVPPAKNEGGEGTHYENKKI</sequence>
<protein>
    <recommendedName>
        <fullName evidence="4">Transmembrane protein</fullName>
    </recommendedName>
</protein>
<dbReference type="EMBL" id="JACOPH010000010">
    <property type="protein sequence ID" value="MBC5714789.1"/>
    <property type="molecule type" value="Genomic_DNA"/>
</dbReference>
<proteinExistence type="predicted"/>
<accession>A0A923RW02</accession>
<keyword evidence="1" id="KW-0472">Membrane</keyword>
<feature type="transmembrane region" description="Helical" evidence="1">
    <location>
        <begin position="35"/>
        <end position="56"/>
    </location>
</feature>
<keyword evidence="1" id="KW-0812">Transmembrane</keyword>
<evidence type="ECO:0000313" key="2">
    <source>
        <dbReference type="EMBL" id="MBC5714789.1"/>
    </source>
</evidence>
<name>A0A923RW02_9FIRM</name>